<feature type="transmembrane region" description="Helical" evidence="1">
    <location>
        <begin position="121"/>
        <end position="147"/>
    </location>
</feature>
<evidence type="ECO:0000313" key="2">
    <source>
        <dbReference type="EMBL" id="SEB29405.1"/>
    </source>
</evidence>
<gene>
    <name evidence="2" type="ORF">SAMN04489793_0017</name>
</gene>
<evidence type="ECO:0000256" key="1">
    <source>
        <dbReference type="SAM" id="Phobius"/>
    </source>
</evidence>
<dbReference type="STRING" id="57704.SAMN04489793_0017"/>
<reference evidence="3" key="1">
    <citation type="submission" date="2016-10" db="EMBL/GenBank/DDBJ databases">
        <authorList>
            <person name="Varghese N."/>
            <person name="Submissions S."/>
        </authorList>
    </citation>
    <scope>NUCLEOTIDE SEQUENCE [LARGE SCALE GENOMIC DNA]</scope>
    <source>
        <strain evidence="3">DSM 44234</strain>
    </source>
</reference>
<sequence length="148" mass="15761">MTGPGELNLAQALQRAFIEAGEPSISSVAAGSGVSRQRLSDWRSGKHVPSRFDDVEPVIAYIRLVADASGSVAVNGDRVTGWTDENWRQAWKRSTSVASSTASRALPQAVVPTEKVDRQPVAIVVVGLLVFLVAALAVAAFLASWAYR</sequence>
<dbReference type="InterPro" id="IPR001387">
    <property type="entry name" value="Cro/C1-type_HTH"/>
</dbReference>
<keyword evidence="3" id="KW-1185">Reference proteome</keyword>
<dbReference type="EMBL" id="FNSA01000001">
    <property type="protein sequence ID" value="SEB29405.1"/>
    <property type="molecule type" value="Genomic_DNA"/>
</dbReference>
<protein>
    <recommendedName>
        <fullName evidence="4">Helix-turn-helix domain-containing protein</fullName>
    </recommendedName>
</protein>
<dbReference type="RefSeq" id="WP_068742472.1">
    <property type="nucleotide sequence ID" value="NZ_CBDRGN010000002.1"/>
</dbReference>
<accession>A0A1H4I680</accession>
<dbReference type="CDD" id="cd00093">
    <property type="entry name" value="HTH_XRE"/>
    <property type="match status" value="1"/>
</dbReference>
<dbReference type="Proteomes" id="UP000182241">
    <property type="component" value="Unassembled WGS sequence"/>
</dbReference>
<organism evidence="2 3">
    <name type="scientific">Tsukamurella tyrosinosolvens</name>
    <dbReference type="NCBI Taxonomy" id="57704"/>
    <lineage>
        <taxon>Bacteria</taxon>
        <taxon>Bacillati</taxon>
        <taxon>Actinomycetota</taxon>
        <taxon>Actinomycetes</taxon>
        <taxon>Mycobacteriales</taxon>
        <taxon>Tsukamurellaceae</taxon>
        <taxon>Tsukamurella</taxon>
    </lineage>
</organism>
<keyword evidence="1" id="KW-0812">Transmembrane</keyword>
<keyword evidence="1" id="KW-0472">Membrane</keyword>
<keyword evidence="1" id="KW-1133">Transmembrane helix</keyword>
<evidence type="ECO:0000313" key="3">
    <source>
        <dbReference type="Proteomes" id="UP000182241"/>
    </source>
</evidence>
<evidence type="ECO:0008006" key="4">
    <source>
        <dbReference type="Google" id="ProtNLM"/>
    </source>
</evidence>
<proteinExistence type="predicted"/>
<dbReference type="OrthoDB" id="134501at2"/>
<dbReference type="AlphaFoldDB" id="A0A1H4I680"/>
<name>A0A1H4I680_TSUTY</name>